<dbReference type="AlphaFoldDB" id="A0A5C1QQF7"/>
<dbReference type="PANTHER" id="PTHR30290:SF9">
    <property type="entry name" value="OLIGOPEPTIDE-BINDING PROTEIN APPA"/>
    <property type="match status" value="1"/>
</dbReference>
<dbReference type="Proteomes" id="UP000324209">
    <property type="component" value="Chromosome"/>
</dbReference>
<evidence type="ECO:0000256" key="1">
    <source>
        <dbReference type="ARBA" id="ARBA00005695"/>
    </source>
</evidence>
<dbReference type="InterPro" id="IPR030678">
    <property type="entry name" value="Peptide/Ni-bd"/>
</dbReference>
<evidence type="ECO:0000259" key="4">
    <source>
        <dbReference type="Pfam" id="PF00496"/>
    </source>
</evidence>
<dbReference type="Pfam" id="PF00496">
    <property type="entry name" value="SBP_bac_5"/>
    <property type="match status" value="1"/>
</dbReference>
<dbReference type="CDD" id="cd08500">
    <property type="entry name" value="PBP2_NikA_DppA_OppA_like_4"/>
    <property type="match status" value="1"/>
</dbReference>
<dbReference type="PANTHER" id="PTHR30290">
    <property type="entry name" value="PERIPLASMIC BINDING COMPONENT OF ABC TRANSPORTER"/>
    <property type="match status" value="1"/>
</dbReference>
<dbReference type="SUPFAM" id="SSF53850">
    <property type="entry name" value="Periplasmic binding protein-like II"/>
    <property type="match status" value="1"/>
</dbReference>
<keyword evidence="3" id="KW-0732">Signal</keyword>
<dbReference type="InterPro" id="IPR039424">
    <property type="entry name" value="SBP_5"/>
</dbReference>
<dbReference type="InterPro" id="IPR000914">
    <property type="entry name" value="SBP_5_dom"/>
</dbReference>
<dbReference type="GO" id="GO:0030288">
    <property type="term" value="C:outer membrane-bounded periplasmic space"/>
    <property type="evidence" value="ECO:0007669"/>
    <property type="project" value="UniProtKB-ARBA"/>
</dbReference>
<name>A0A5C1QQF7_9SPIO</name>
<dbReference type="EMBL" id="CP036150">
    <property type="protein sequence ID" value="QEN09841.1"/>
    <property type="molecule type" value="Genomic_DNA"/>
</dbReference>
<keyword evidence="2" id="KW-0813">Transport</keyword>
<evidence type="ECO:0000256" key="3">
    <source>
        <dbReference type="ARBA" id="ARBA00022729"/>
    </source>
</evidence>
<reference evidence="5 6" key="1">
    <citation type="submission" date="2019-02" db="EMBL/GenBank/DDBJ databases">
        <title>Complete Genome Sequence and Methylome Analysis of free living Spirochaetas.</title>
        <authorList>
            <person name="Fomenkov A."/>
            <person name="Dubinina G."/>
            <person name="Leshcheva N."/>
            <person name="Mikheeva N."/>
            <person name="Grabovich M."/>
            <person name="Vincze T."/>
            <person name="Roberts R.J."/>
        </authorList>
    </citation>
    <scope>NUCLEOTIDE SEQUENCE [LARGE SCALE GENOMIC DNA]</scope>
    <source>
        <strain evidence="5 6">K2</strain>
    </source>
</reference>
<gene>
    <name evidence="5" type="ORF">EXM22_02725</name>
</gene>
<sequence length="601" mass="67958">MALGILFLTLMSCSNDEEMTLEEAQTRKEENQEGLLAGTVKKPGGVEKFAPGKSGGTWYTTITNDPKTFNLLAADSDQSASAILGGLLPGYLADYDPYTREWMPETASFEIVVHEEEDSLDVIFTLRDDLYWSFYNSDEKVKITADDVVFWYDEINGNEDLQLTSYNGQFLTMPDGSKGRVSVKKLDDRRVAFHFPRIVANPILSCNMTYGPKFIYEPALRELGTEGIKDILTIDTDVKTLPSGGPHFLVEYTPGVRLVYEKNSDYWDKDEQGTTIPYIEKTIAKVVPDMNTSYLLFKNGETDSFSIRAEDLEELVSAQNTDYTIYDGGPSMGADLISFNQNPSGLSEPYLSWFTKKEFRQAMSSLTNRERMVKQIYRGLGEPALHHYAQANPFYDDSISNVYTYNPDKAIELLASMGITQDDQGIMHDSEGRRVEFDIITNSDNNIRIDSANIFADECAKVGIKVNVTPLDFQKIIEMLTSTYDWHAILISLGSNYWPTGGSNVWPSDGNLHLWNPLQESPATSWEARIDSLYNEGSYTPDEEEAKVIWNEFQSILLEELPLFYLVHSEAFLALRDKWDNAYFDTLGGLDTNRLFLKEAE</sequence>
<dbReference type="Gene3D" id="3.10.105.10">
    <property type="entry name" value="Dipeptide-binding Protein, Domain 3"/>
    <property type="match status" value="1"/>
</dbReference>
<keyword evidence="6" id="KW-1185">Reference proteome</keyword>
<feature type="domain" description="Solute-binding protein family 5" evidence="4">
    <location>
        <begin position="115"/>
        <end position="500"/>
    </location>
</feature>
<dbReference type="PIRSF" id="PIRSF002741">
    <property type="entry name" value="MppA"/>
    <property type="match status" value="1"/>
</dbReference>
<evidence type="ECO:0000313" key="6">
    <source>
        <dbReference type="Proteomes" id="UP000324209"/>
    </source>
</evidence>
<dbReference type="Gene3D" id="3.40.190.10">
    <property type="entry name" value="Periplasmic binding protein-like II"/>
    <property type="match status" value="1"/>
</dbReference>
<dbReference type="OrthoDB" id="9772924at2"/>
<accession>A0A5C1QQF7</accession>
<evidence type="ECO:0000256" key="2">
    <source>
        <dbReference type="ARBA" id="ARBA00022448"/>
    </source>
</evidence>
<dbReference type="GO" id="GO:1904680">
    <property type="term" value="F:peptide transmembrane transporter activity"/>
    <property type="evidence" value="ECO:0007669"/>
    <property type="project" value="TreeGrafter"/>
</dbReference>
<proteinExistence type="inferred from homology"/>
<evidence type="ECO:0000313" key="5">
    <source>
        <dbReference type="EMBL" id="QEN09841.1"/>
    </source>
</evidence>
<comment type="similarity">
    <text evidence="1">Belongs to the bacterial solute-binding protein 5 family.</text>
</comment>
<protein>
    <submittedName>
        <fullName evidence="5">ABC transporter substrate-binding protein</fullName>
    </submittedName>
</protein>
<dbReference type="GO" id="GO:0043190">
    <property type="term" value="C:ATP-binding cassette (ABC) transporter complex"/>
    <property type="evidence" value="ECO:0007669"/>
    <property type="project" value="InterPro"/>
</dbReference>
<dbReference type="KEGG" id="ock:EXM22_02725"/>
<dbReference type="GO" id="GO:0015833">
    <property type="term" value="P:peptide transport"/>
    <property type="evidence" value="ECO:0007669"/>
    <property type="project" value="TreeGrafter"/>
</dbReference>
<organism evidence="5 6">
    <name type="scientific">Oceanispirochaeta crateris</name>
    <dbReference type="NCBI Taxonomy" id="2518645"/>
    <lineage>
        <taxon>Bacteria</taxon>
        <taxon>Pseudomonadati</taxon>
        <taxon>Spirochaetota</taxon>
        <taxon>Spirochaetia</taxon>
        <taxon>Spirochaetales</taxon>
        <taxon>Spirochaetaceae</taxon>
        <taxon>Oceanispirochaeta</taxon>
    </lineage>
</organism>